<dbReference type="Gene3D" id="3.20.20.70">
    <property type="entry name" value="Aldolase class I"/>
    <property type="match status" value="1"/>
</dbReference>
<accession>A0AAE0TF83</accession>
<dbReference type="Gene3D" id="1.10.10.160">
    <property type="match status" value="1"/>
</dbReference>
<sequence>MPGGDSGIIQKYPDRVLFLPTHECISNCQYCFRQDVLHETRQKKESVSARTTRLIEYLSERPQISEVILSGGDPMVLPADTLAEIFDRIRNETSVRYIRLHTRSIIFSPQMFSRKKIEILSRYGVRIVFHIIHPYEICGDVSTAVLNLHTAGVRCYNQFPMLRGINDHSEVISRLLVRLDELYVRNLSVFVPEPVYYSAAFRIPLARIFRIMDEVSFNTPSWVHTTRLMLDSPYGKLNESQRLAAEWPQGHLLVIAGAGSGKTRTIIARTQKLIADGVPPHRIALLTFTRRAAAEMIERLKITGNHDAGLINAGTFHYFSLLMMRRHPHLFGNSNFMVIDRDDQEQIMKLARAKHSEDNRLLPKSADLLNIFSYARNSYLYLEDYLKKYYPSDPLTRTQIIETLADYQKEKERMGYLDFDDLLFFFLQKLENPDSGTYFRSLYDYILVDEIQDTNPLQWAILTHLINPAVLFCVGDDAQSIYAFRGADFRNVHEFQNRVPDSSVIRLEKNYRSTCEILTLANTLLERSPLNYGKHLESVKGSGEPVKVKDVSDDYAEARWLVYDIRQNVASGTAWKEQMILVRPAYSAKTTEAVMIEQRIPYRFIGGTGLLQSAHIKDLICFCRAALNPQDTLAWVRYLSMWEGIGERRAVKTAQEIAACPSLTEAMTRISKIPFREQIMQGCLNLLSQSDSVSALLQGGVDFLSPLMERMYEDTWLRRVRDFEILINLARKYKNLREFTDTYTLDPVSSSVAQHDEGADLVRLITIHSAKGTEADICYLIQAQSGNFPHRRSLGDEDAEEEERRILYVAVTRARNRLIITRSTGNSFRHAGGYTPPASRPENQYFLDGIANIIAAKTSAFTDYKVKDISLAEWGRKEIIIAESEMPGLMSVRKEYGAKKTSERRAHRRMSAHDYPNCCSD</sequence>
<keyword evidence="7 15" id="KW-0067">ATP-binding</keyword>
<evidence type="ECO:0000313" key="20">
    <source>
        <dbReference type="Proteomes" id="UP001195483"/>
    </source>
</evidence>
<dbReference type="PROSITE" id="PS51217">
    <property type="entry name" value="UVRD_HELICASE_CTER"/>
    <property type="match status" value="1"/>
</dbReference>
<dbReference type="PANTHER" id="PTHR11070:SF2">
    <property type="entry name" value="ATP-DEPENDENT DNA HELICASE SRS2"/>
    <property type="match status" value="1"/>
</dbReference>
<dbReference type="SFLD" id="SFLDS00029">
    <property type="entry name" value="Radical_SAM"/>
    <property type="match status" value="1"/>
</dbReference>
<evidence type="ECO:0000256" key="5">
    <source>
        <dbReference type="ARBA" id="ARBA00022801"/>
    </source>
</evidence>
<evidence type="ECO:0000256" key="15">
    <source>
        <dbReference type="PROSITE-ProRule" id="PRU00560"/>
    </source>
</evidence>
<keyword evidence="9" id="KW-0411">Iron-sulfur</keyword>
<dbReference type="GO" id="GO:0003677">
    <property type="term" value="F:DNA binding"/>
    <property type="evidence" value="ECO:0007669"/>
    <property type="project" value="UniProtKB-KW"/>
</dbReference>
<dbReference type="InterPro" id="IPR014016">
    <property type="entry name" value="UvrD-like_ATP-bd"/>
</dbReference>
<dbReference type="AlphaFoldDB" id="A0AAE0TF83"/>
<evidence type="ECO:0000256" key="8">
    <source>
        <dbReference type="ARBA" id="ARBA00023004"/>
    </source>
</evidence>
<dbReference type="SUPFAM" id="SSF52540">
    <property type="entry name" value="P-loop containing nucleoside triphosphate hydrolases"/>
    <property type="match status" value="1"/>
</dbReference>
<dbReference type="GO" id="GO:0005829">
    <property type="term" value="C:cytosol"/>
    <property type="evidence" value="ECO:0007669"/>
    <property type="project" value="TreeGrafter"/>
</dbReference>
<evidence type="ECO:0000256" key="16">
    <source>
        <dbReference type="SAM" id="MobiDB-lite"/>
    </source>
</evidence>
<keyword evidence="10" id="KW-0238">DNA-binding</keyword>
<keyword evidence="11" id="KW-0413">Isomerase</keyword>
<dbReference type="Gene3D" id="3.40.50.300">
    <property type="entry name" value="P-loop containing nucleotide triphosphate hydrolases"/>
    <property type="match status" value="2"/>
</dbReference>
<comment type="catalytic activity">
    <reaction evidence="14">
        <text>ATP + H2O = ADP + phosphate + H(+)</text>
        <dbReference type="Rhea" id="RHEA:13065"/>
        <dbReference type="ChEBI" id="CHEBI:15377"/>
        <dbReference type="ChEBI" id="CHEBI:15378"/>
        <dbReference type="ChEBI" id="CHEBI:30616"/>
        <dbReference type="ChEBI" id="CHEBI:43474"/>
        <dbReference type="ChEBI" id="CHEBI:456216"/>
        <dbReference type="EC" id="5.6.2.4"/>
    </reaction>
</comment>
<dbReference type="GO" id="GO:0000725">
    <property type="term" value="P:recombinational repair"/>
    <property type="evidence" value="ECO:0007669"/>
    <property type="project" value="TreeGrafter"/>
</dbReference>
<evidence type="ECO:0000259" key="18">
    <source>
        <dbReference type="PROSITE" id="PS51217"/>
    </source>
</evidence>
<dbReference type="GO" id="GO:0051536">
    <property type="term" value="F:iron-sulfur cluster binding"/>
    <property type="evidence" value="ECO:0007669"/>
    <property type="project" value="UniProtKB-KW"/>
</dbReference>
<reference evidence="19" key="3">
    <citation type="submission" date="2023-05" db="EMBL/GenBank/DDBJ databases">
        <authorList>
            <person name="Smith C.H."/>
        </authorList>
    </citation>
    <scope>NUCLEOTIDE SEQUENCE</scope>
    <source>
        <strain evidence="19">CHS0354</strain>
        <tissue evidence="19">Mantle</tissue>
    </source>
</reference>
<dbReference type="GO" id="GO:0005524">
    <property type="term" value="F:ATP binding"/>
    <property type="evidence" value="ECO:0007669"/>
    <property type="project" value="UniProtKB-UniRule"/>
</dbReference>
<keyword evidence="8" id="KW-0408">Iron</keyword>
<keyword evidence="2" id="KW-0949">S-adenosyl-L-methionine</keyword>
<keyword evidence="3" id="KW-0479">Metal-binding</keyword>
<evidence type="ECO:0000256" key="4">
    <source>
        <dbReference type="ARBA" id="ARBA00022741"/>
    </source>
</evidence>
<dbReference type="SUPFAM" id="SSF102114">
    <property type="entry name" value="Radical SAM enzymes"/>
    <property type="match status" value="1"/>
</dbReference>
<dbReference type="InterPro" id="IPR007197">
    <property type="entry name" value="rSAM"/>
</dbReference>
<dbReference type="PANTHER" id="PTHR11070">
    <property type="entry name" value="UVRD / RECB / PCRA DNA HELICASE FAMILY MEMBER"/>
    <property type="match status" value="1"/>
</dbReference>
<dbReference type="Pfam" id="PF13361">
    <property type="entry name" value="UvrD_C"/>
    <property type="match status" value="2"/>
</dbReference>
<dbReference type="Pfam" id="PF05221">
    <property type="entry name" value="AdoHcyase"/>
    <property type="match status" value="1"/>
</dbReference>
<dbReference type="Gene3D" id="1.10.486.10">
    <property type="entry name" value="PCRA, domain 4"/>
    <property type="match status" value="1"/>
</dbReference>
<organism evidence="19 20">
    <name type="scientific">Potamilus streckersoni</name>
    <dbReference type="NCBI Taxonomy" id="2493646"/>
    <lineage>
        <taxon>Eukaryota</taxon>
        <taxon>Metazoa</taxon>
        <taxon>Spiralia</taxon>
        <taxon>Lophotrochozoa</taxon>
        <taxon>Mollusca</taxon>
        <taxon>Bivalvia</taxon>
        <taxon>Autobranchia</taxon>
        <taxon>Heteroconchia</taxon>
        <taxon>Palaeoheterodonta</taxon>
        <taxon>Unionida</taxon>
        <taxon>Unionoidea</taxon>
        <taxon>Unionidae</taxon>
        <taxon>Ambleminae</taxon>
        <taxon>Lampsilini</taxon>
        <taxon>Potamilus</taxon>
    </lineage>
</organism>
<evidence type="ECO:0000256" key="6">
    <source>
        <dbReference type="ARBA" id="ARBA00022806"/>
    </source>
</evidence>
<feature type="domain" description="UvrD-like helicase ATP-binding" evidence="17">
    <location>
        <begin position="235"/>
        <end position="514"/>
    </location>
</feature>
<evidence type="ECO:0000256" key="9">
    <source>
        <dbReference type="ARBA" id="ARBA00023014"/>
    </source>
</evidence>
<dbReference type="GO" id="GO:0016787">
    <property type="term" value="F:hydrolase activity"/>
    <property type="evidence" value="ECO:0007669"/>
    <property type="project" value="UniProtKB-UniRule"/>
</dbReference>
<reference evidence="19" key="1">
    <citation type="journal article" date="2021" name="Genome Biol. Evol.">
        <title>A High-Quality Reference Genome for a Parasitic Bivalve with Doubly Uniparental Inheritance (Bivalvia: Unionida).</title>
        <authorList>
            <person name="Smith C.H."/>
        </authorList>
    </citation>
    <scope>NUCLEOTIDE SEQUENCE</scope>
    <source>
        <strain evidence="19">CHS0354</strain>
    </source>
</reference>
<proteinExistence type="inferred from homology"/>
<keyword evidence="4 15" id="KW-0547">Nucleotide-binding</keyword>
<dbReference type="EC" id="5.6.2.4" evidence="13"/>
<comment type="similarity">
    <text evidence="1">Belongs to the helicase family. UvrD subfamily.</text>
</comment>
<dbReference type="Gene3D" id="3.40.50.1480">
    <property type="entry name" value="Adenosylhomocysteinase-like"/>
    <property type="match status" value="1"/>
</dbReference>
<dbReference type="InterPro" id="IPR000212">
    <property type="entry name" value="DNA_helicase_UvrD/REP"/>
</dbReference>
<reference evidence="19" key="2">
    <citation type="journal article" date="2021" name="Genome Biol. Evol.">
        <title>Developing a high-quality reference genome for a parasitic bivalve with doubly uniparental inheritance (Bivalvia: Unionida).</title>
        <authorList>
            <person name="Smith C.H."/>
        </authorList>
    </citation>
    <scope>NUCLEOTIDE SEQUENCE</scope>
    <source>
        <strain evidence="19">CHS0354</strain>
        <tissue evidence="19">Mantle</tissue>
    </source>
</reference>
<keyword evidence="5 15" id="KW-0378">Hydrolase</keyword>
<dbReference type="InterPro" id="IPR014017">
    <property type="entry name" value="DNA_helicase_UvrD-like_C"/>
</dbReference>
<dbReference type="InterPro" id="IPR027417">
    <property type="entry name" value="P-loop_NTPase"/>
</dbReference>
<dbReference type="InterPro" id="IPR013785">
    <property type="entry name" value="Aldolase_TIM"/>
</dbReference>
<evidence type="ECO:0000256" key="12">
    <source>
        <dbReference type="ARBA" id="ARBA00034617"/>
    </source>
</evidence>
<dbReference type="CDD" id="cd01335">
    <property type="entry name" value="Radical_SAM"/>
    <property type="match status" value="1"/>
</dbReference>
<evidence type="ECO:0000256" key="7">
    <source>
        <dbReference type="ARBA" id="ARBA00022840"/>
    </source>
</evidence>
<dbReference type="PROSITE" id="PS51198">
    <property type="entry name" value="UVRD_HELICASE_ATP_BIND"/>
    <property type="match status" value="1"/>
</dbReference>
<name>A0AAE0TF83_9BIVA</name>
<feature type="binding site" evidence="15">
    <location>
        <begin position="256"/>
        <end position="263"/>
    </location>
    <ligand>
        <name>ATP</name>
        <dbReference type="ChEBI" id="CHEBI:30616"/>
    </ligand>
</feature>
<evidence type="ECO:0000256" key="13">
    <source>
        <dbReference type="ARBA" id="ARBA00034808"/>
    </source>
</evidence>
<feature type="region of interest" description="Disordered" evidence="16">
    <location>
        <begin position="899"/>
        <end position="921"/>
    </location>
</feature>
<dbReference type="Pfam" id="PF04055">
    <property type="entry name" value="Radical_SAM"/>
    <property type="match status" value="1"/>
</dbReference>
<gene>
    <name evidence="19" type="ORF">CHS0354_006871</name>
</gene>
<evidence type="ECO:0000256" key="3">
    <source>
        <dbReference type="ARBA" id="ARBA00022723"/>
    </source>
</evidence>
<comment type="catalytic activity">
    <reaction evidence="12">
        <text>Couples ATP hydrolysis with the unwinding of duplex DNA by translocating in the 3'-5' direction.</text>
        <dbReference type="EC" id="5.6.2.4"/>
    </reaction>
</comment>
<dbReference type="SUPFAM" id="SSF52283">
    <property type="entry name" value="Formate/glycerate dehydrogenase catalytic domain-like"/>
    <property type="match status" value="1"/>
</dbReference>
<dbReference type="EMBL" id="JAEAOA010000469">
    <property type="protein sequence ID" value="KAK3608830.1"/>
    <property type="molecule type" value="Genomic_DNA"/>
</dbReference>
<evidence type="ECO:0000259" key="17">
    <source>
        <dbReference type="PROSITE" id="PS51198"/>
    </source>
</evidence>
<dbReference type="GO" id="GO:0043138">
    <property type="term" value="F:3'-5' DNA helicase activity"/>
    <property type="evidence" value="ECO:0007669"/>
    <property type="project" value="UniProtKB-EC"/>
</dbReference>
<evidence type="ECO:0000256" key="11">
    <source>
        <dbReference type="ARBA" id="ARBA00023235"/>
    </source>
</evidence>
<dbReference type="InterPro" id="IPR013986">
    <property type="entry name" value="DExx_box_DNA_helicase_dom_sf"/>
</dbReference>
<evidence type="ECO:0000256" key="10">
    <source>
        <dbReference type="ARBA" id="ARBA00023125"/>
    </source>
</evidence>
<dbReference type="InterPro" id="IPR042172">
    <property type="entry name" value="Adenosylhomocyst_ase-like_sf"/>
</dbReference>
<keyword evidence="20" id="KW-1185">Reference proteome</keyword>
<evidence type="ECO:0000256" key="14">
    <source>
        <dbReference type="ARBA" id="ARBA00048988"/>
    </source>
</evidence>
<dbReference type="GO" id="GO:0046872">
    <property type="term" value="F:metal ion binding"/>
    <property type="evidence" value="ECO:0007669"/>
    <property type="project" value="UniProtKB-KW"/>
</dbReference>
<evidence type="ECO:0000256" key="2">
    <source>
        <dbReference type="ARBA" id="ARBA00022691"/>
    </source>
</evidence>
<dbReference type="GO" id="GO:0033202">
    <property type="term" value="C:DNA helicase complex"/>
    <property type="evidence" value="ECO:0007669"/>
    <property type="project" value="TreeGrafter"/>
</dbReference>
<keyword evidence="6 15" id="KW-0347">Helicase</keyword>
<feature type="domain" description="UvrD-like helicase C-terminal" evidence="18">
    <location>
        <begin position="515"/>
        <end position="772"/>
    </location>
</feature>
<protein>
    <recommendedName>
        <fullName evidence="13">DNA 3'-5' helicase</fullName>
        <ecNumber evidence="13">5.6.2.4</ecNumber>
    </recommendedName>
</protein>
<evidence type="ECO:0000256" key="1">
    <source>
        <dbReference type="ARBA" id="ARBA00009922"/>
    </source>
</evidence>
<dbReference type="Pfam" id="PF00580">
    <property type="entry name" value="UvrD-helicase"/>
    <property type="match status" value="1"/>
</dbReference>
<evidence type="ECO:0000313" key="19">
    <source>
        <dbReference type="EMBL" id="KAK3608830.1"/>
    </source>
</evidence>
<dbReference type="InterPro" id="IPR058240">
    <property type="entry name" value="rSAM_sf"/>
</dbReference>
<dbReference type="Proteomes" id="UP001195483">
    <property type="component" value="Unassembled WGS sequence"/>
</dbReference>
<comment type="caution">
    <text evidence="19">The sequence shown here is derived from an EMBL/GenBank/DDBJ whole genome shotgun (WGS) entry which is preliminary data.</text>
</comment>
<dbReference type="CDD" id="cd17932">
    <property type="entry name" value="DEXQc_UvrD"/>
    <property type="match status" value="1"/>
</dbReference>
<dbReference type="InterPro" id="IPR000043">
    <property type="entry name" value="Adenosylhomocysteinase-like"/>
</dbReference>